<feature type="transmembrane region" description="Helical" evidence="1">
    <location>
        <begin position="191"/>
        <end position="210"/>
    </location>
</feature>
<keyword evidence="1" id="KW-1133">Transmembrane helix</keyword>
<keyword evidence="1" id="KW-0812">Transmembrane</keyword>
<evidence type="ECO:0000313" key="3">
    <source>
        <dbReference type="EMBL" id="KAJ1645547.1"/>
    </source>
</evidence>
<keyword evidence="2" id="KW-0732">Signal</keyword>
<dbReference type="Proteomes" id="UP001145021">
    <property type="component" value="Unassembled WGS sequence"/>
</dbReference>
<evidence type="ECO:0000313" key="4">
    <source>
        <dbReference type="Proteomes" id="UP001145021"/>
    </source>
</evidence>
<gene>
    <name evidence="3" type="ORF">LPJ64_002888</name>
</gene>
<keyword evidence="1" id="KW-0472">Membrane</keyword>
<dbReference type="Pfam" id="PF10333">
    <property type="entry name" value="Pga1"/>
    <property type="match status" value="1"/>
</dbReference>
<dbReference type="InterPro" id="IPR019433">
    <property type="entry name" value="GPI_ManTrfase_II_coact_Pga1"/>
</dbReference>
<name>A0A9W7XIU9_9FUNG</name>
<dbReference type="AlphaFoldDB" id="A0A9W7XIU9"/>
<comment type="caution">
    <text evidence="3">The sequence shown here is derived from an EMBL/GenBank/DDBJ whole genome shotgun (WGS) entry which is preliminary data.</text>
</comment>
<evidence type="ECO:0000256" key="1">
    <source>
        <dbReference type="SAM" id="Phobius"/>
    </source>
</evidence>
<proteinExistence type="predicted"/>
<evidence type="ECO:0000256" key="2">
    <source>
        <dbReference type="SAM" id="SignalP"/>
    </source>
</evidence>
<sequence>MLTISNDKICRLFLALLAITFLVQANTEIRHFRPSGYANPAINPAEVLQTLASHLPEQTKLTAPYSSTDIQTISSVQSTNSTKRQRENWYLLQNLHIGHSYEVRVSYAATTPSDFLIDLYTLDSLASTFDLSLGTKSDRQKAEDIDGTVAMYARVTAVYSGVSAIMDDMQNARIAYRFVLEKHVLGLPYQALKLIAAIIVVLGISFLVVVPRVLEIVNSALIETKQKSKKE</sequence>
<keyword evidence="4" id="KW-1185">Reference proteome</keyword>
<feature type="signal peptide" evidence="2">
    <location>
        <begin position="1"/>
        <end position="25"/>
    </location>
</feature>
<dbReference type="PANTHER" id="PTHR35465">
    <property type="entry name" value="CAVEOLIN-1 PROTEIN"/>
    <property type="match status" value="1"/>
</dbReference>
<dbReference type="EMBL" id="JANBOH010000100">
    <property type="protein sequence ID" value="KAJ1645547.1"/>
    <property type="molecule type" value="Genomic_DNA"/>
</dbReference>
<reference evidence="3" key="1">
    <citation type="submission" date="2022-07" db="EMBL/GenBank/DDBJ databases">
        <title>Phylogenomic reconstructions and comparative analyses of Kickxellomycotina fungi.</title>
        <authorList>
            <person name="Reynolds N.K."/>
            <person name="Stajich J.E."/>
            <person name="Barry K."/>
            <person name="Grigoriev I.V."/>
            <person name="Crous P."/>
            <person name="Smith M.E."/>
        </authorList>
    </citation>
    <scope>NUCLEOTIDE SEQUENCE</scope>
    <source>
        <strain evidence="3">NBRC 105413</strain>
    </source>
</reference>
<accession>A0A9W7XIU9</accession>
<feature type="chain" id="PRO_5040848117" evidence="2">
    <location>
        <begin position="26"/>
        <end position="231"/>
    </location>
</feature>
<protein>
    <submittedName>
        <fullName evidence="3">Uncharacterized protein</fullName>
    </submittedName>
</protein>
<organism evidence="3 4">
    <name type="scientific">Coemansia asiatica</name>
    <dbReference type="NCBI Taxonomy" id="1052880"/>
    <lineage>
        <taxon>Eukaryota</taxon>
        <taxon>Fungi</taxon>
        <taxon>Fungi incertae sedis</taxon>
        <taxon>Zoopagomycota</taxon>
        <taxon>Kickxellomycotina</taxon>
        <taxon>Kickxellomycetes</taxon>
        <taxon>Kickxellales</taxon>
        <taxon>Kickxellaceae</taxon>
        <taxon>Coemansia</taxon>
    </lineage>
</organism>
<dbReference type="PANTHER" id="PTHR35465:SF1">
    <property type="entry name" value="PHOSPHATIDYLINOSITOL-GLYCAN BIOSYNTHESIS CLASS X PROTEIN"/>
    <property type="match status" value="1"/>
</dbReference>